<protein>
    <submittedName>
        <fullName evidence="1">Uncharacterized protein</fullName>
    </submittedName>
</protein>
<dbReference type="Proteomes" id="UP000807850">
    <property type="component" value="Unassembled WGS sequence"/>
</dbReference>
<evidence type="ECO:0000313" key="1">
    <source>
        <dbReference type="EMBL" id="MBI3538677.1"/>
    </source>
</evidence>
<dbReference type="AlphaFoldDB" id="A0A9D6L2N9"/>
<dbReference type="EMBL" id="JACQAY010000008">
    <property type="protein sequence ID" value="MBI3538677.1"/>
    <property type="molecule type" value="Genomic_DNA"/>
</dbReference>
<evidence type="ECO:0000313" key="2">
    <source>
        <dbReference type="Proteomes" id="UP000807850"/>
    </source>
</evidence>
<feature type="non-terminal residue" evidence="1">
    <location>
        <position position="1"/>
    </location>
</feature>
<reference evidence="1" key="1">
    <citation type="submission" date="2020-07" db="EMBL/GenBank/DDBJ databases">
        <title>Huge and variable diversity of episymbiotic CPR bacteria and DPANN archaea in groundwater ecosystems.</title>
        <authorList>
            <person name="He C.Y."/>
            <person name="Keren R."/>
            <person name="Whittaker M."/>
            <person name="Farag I.F."/>
            <person name="Doudna J."/>
            <person name="Cate J.H.D."/>
            <person name="Banfield J.F."/>
        </authorList>
    </citation>
    <scope>NUCLEOTIDE SEQUENCE</scope>
    <source>
        <strain evidence="1">NC_groundwater_928_Pr1_S-0.2um_72_17</strain>
    </source>
</reference>
<sequence length="110" mass="12084">AWGQNRNRPGHTLNAFTAEGAFQLGDRHTFFARAERVEKDELFVAPDSRAGRVFNVGELTGGYRYDVLRREHLAAGIGAAGTLSFVPSEIRSDYGETPVSGLLFLHVALH</sequence>
<accession>A0A9D6L2N9</accession>
<organism evidence="1 2">
    <name type="scientific">Eiseniibacteriota bacterium</name>
    <dbReference type="NCBI Taxonomy" id="2212470"/>
    <lineage>
        <taxon>Bacteria</taxon>
        <taxon>Candidatus Eiseniibacteriota</taxon>
    </lineage>
</organism>
<comment type="caution">
    <text evidence="1">The sequence shown here is derived from an EMBL/GenBank/DDBJ whole genome shotgun (WGS) entry which is preliminary data.</text>
</comment>
<gene>
    <name evidence="1" type="ORF">HY076_00170</name>
</gene>
<name>A0A9D6L2N9_UNCEI</name>
<proteinExistence type="predicted"/>